<dbReference type="Pfam" id="PF21806">
    <property type="entry name" value="DUF6879"/>
    <property type="match status" value="1"/>
</dbReference>
<protein>
    <recommendedName>
        <fullName evidence="2">DUF6879 domain-containing protein</fullName>
    </recommendedName>
</protein>
<dbReference type="InterPro" id="IPR049244">
    <property type="entry name" value="DUF6879"/>
</dbReference>
<evidence type="ECO:0000259" key="2">
    <source>
        <dbReference type="Pfam" id="PF21806"/>
    </source>
</evidence>
<dbReference type="AlphaFoldDB" id="A0A1I2E0U1"/>
<name>A0A1I2E0U1_9ACTN</name>
<feature type="domain" description="DUF6879" evidence="2">
    <location>
        <begin position="213"/>
        <end position="329"/>
    </location>
</feature>
<keyword evidence="1" id="KW-1133">Transmembrane helix</keyword>
<dbReference type="Proteomes" id="UP000181942">
    <property type="component" value="Unassembled WGS sequence"/>
</dbReference>
<feature type="transmembrane region" description="Helical" evidence="1">
    <location>
        <begin position="55"/>
        <end position="75"/>
    </location>
</feature>
<sequence>MDGSSGAPAPAPIPAPGTAEGLRIPPVLLKTLVTVVVATIAYVTTNLINQDQNKLWQLAVSIVIGGATLIVQYMVDFERRLASVETGQQAHAREVADRLAGHHSEMRTLVDRRFTDISEATELFDALDHSMLRLDGVTRLARSATRVSSLGPGLVSAFAREEIDRLASVMENLTTMSADCPGENHDWLMALTKCTTGTMDATSSFVERNYWDSEPALRYLQAQAEAIAQRGVKVRRLFIVQKPEGVDPALLRLCEDQRNMGIDTRVVALSELPPNVRRGTTNDFVIFDETLCYEVEPDLLHENAKTTLNAREDHLRQRVKRFRELWDVGLSDT</sequence>
<evidence type="ECO:0000256" key="1">
    <source>
        <dbReference type="SAM" id="Phobius"/>
    </source>
</evidence>
<gene>
    <name evidence="3" type="ORF">SAMN02787118_102929</name>
</gene>
<dbReference type="EMBL" id="FONR01000002">
    <property type="protein sequence ID" value="SFE86504.1"/>
    <property type="molecule type" value="Genomic_DNA"/>
</dbReference>
<accession>A0A1I2E0U1</accession>
<organism evidence="3 4">
    <name type="scientific">Streptomyces mirabilis</name>
    <dbReference type="NCBI Taxonomy" id="68239"/>
    <lineage>
        <taxon>Bacteria</taxon>
        <taxon>Bacillati</taxon>
        <taxon>Actinomycetota</taxon>
        <taxon>Actinomycetes</taxon>
        <taxon>Kitasatosporales</taxon>
        <taxon>Streptomycetaceae</taxon>
        <taxon>Streptomyces</taxon>
    </lineage>
</organism>
<reference evidence="3 4" key="1">
    <citation type="submission" date="2016-10" db="EMBL/GenBank/DDBJ databases">
        <authorList>
            <person name="de Groot N.N."/>
        </authorList>
    </citation>
    <scope>NUCLEOTIDE SEQUENCE [LARGE SCALE GENOMIC DNA]</scope>
    <source>
        <strain evidence="3 4">OK461</strain>
    </source>
</reference>
<keyword evidence="1" id="KW-0472">Membrane</keyword>
<feature type="transmembrane region" description="Helical" evidence="1">
    <location>
        <begin position="27"/>
        <end position="48"/>
    </location>
</feature>
<evidence type="ECO:0000313" key="4">
    <source>
        <dbReference type="Proteomes" id="UP000181942"/>
    </source>
</evidence>
<evidence type="ECO:0000313" key="3">
    <source>
        <dbReference type="EMBL" id="SFE86504.1"/>
    </source>
</evidence>
<proteinExistence type="predicted"/>
<keyword evidence="1" id="KW-0812">Transmembrane</keyword>